<dbReference type="PANTHER" id="PTHR43540">
    <property type="entry name" value="PEROXYUREIDOACRYLATE/UREIDOACRYLATE AMIDOHYDROLASE-RELATED"/>
    <property type="match status" value="1"/>
</dbReference>
<dbReference type="InterPro" id="IPR050272">
    <property type="entry name" value="Isochorismatase-like_hydrls"/>
</dbReference>
<proteinExistence type="predicted"/>
<feature type="domain" description="Isochorismatase-like" evidence="2">
    <location>
        <begin position="10"/>
        <end position="180"/>
    </location>
</feature>
<dbReference type="Proteomes" id="UP000198415">
    <property type="component" value="Unassembled WGS sequence"/>
</dbReference>
<dbReference type="RefSeq" id="WP_089299211.1">
    <property type="nucleotide sequence ID" value="NZ_BOMU01000135.1"/>
</dbReference>
<dbReference type="OrthoDB" id="3174612at2"/>
<dbReference type="PANTHER" id="PTHR43540:SF7">
    <property type="entry name" value="ISOCHORISMATASE FAMILY PROTEIN YECD"/>
    <property type="match status" value="1"/>
</dbReference>
<protein>
    <submittedName>
        <fullName evidence="3">Nicotinamidase-related amidase</fullName>
    </submittedName>
</protein>
<dbReference type="InterPro" id="IPR000868">
    <property type="entry name" value="Isochorismatase-like_dom"/>
</dbReference>
<evidence type="ECO:0000256" key="1">
    <source>
        <dbReference type="ARBA" id="ARBA00022801"/>
    </source>
</evidence>
<evidence type="ECO:0000313" key="3">
    <source>
        <dbReference type="EMBL" id="SNT12496.1"/>
    </source>
</evidence>
<keyword evidence="1" id="KW-0378">Hydrolase</keyword>
<gene>
    <name evidence="3" type="ORF">SAMN06264365_1424</name>
</gene>
<organism evidence="3 4">
    <name type="scientific">Actinoplanes regularis</name>
    <dbReference type="NCBI Taxonomy" id="52697"/>
    <lineage>
        <taxon>Bacteria</taxon>
        <taxon>Bacillati</taxon>
        <taxon>Actinomycetota</taxon>
        <taxon>Actinomycetes</taxon>
        <taxon>Micromonosporales</taxon>
        <taxon>Micromonosporaceae</taxon>
        <taxon>Actinoplanes</taxon>
    </lineage>
</organism>
<dbReference type="Gene3D" id="3.40.50.850">
    <property type="entry name" value="Isochorismatase-like"/>
    <property type="match status" value="1"/>
</dbReference>
<name>A0A239K286_9ACTN</name>
<accession>A0A239K286</accession>
<dbReference type="SUPFAM" id="SSF52499">
    <property type="entry name" value="Isochorismatase-like hydrolases"/>
    <property type="match status" value="1"/>
</dbReference>
<sequence length="191" mass="20043">MPVDRLPERTAVVLIDLQKGITALPTVHPAADVVACGAQLARAARAGGVPLIRVRVAFSADGGDVLRAPTDAPPPAITPAPDFAEYDDRIPVEPGDILITKRGWDAFYGTELDLQLRRRQITGIVLAGISTSIGVESTARTGREHGYDIAVAGDAVTDLVASAHDTSLRVILPRLARIDSTAVIADALARG</sequence>
<evidence type="ECO:0000259" key="2">
    <source>
        <dbReference type="Pfam" id="PF00857"/>
    </source>
</evidence>
<dbReference type="CDD" id="cd00431">
    <property type="entry name" value="cysteine_hydrolases"/>
    <property type="match status" value="1"/>
</dbReference>
<dbReference type="GO" id="GO:0016787">
    <property type="term" value="F:hydrolase activity"/>
    <property type="evidence" value="ECO:0007669"/>
    <property type="project" value="UniProtKB-KW"/>
</dbReference>
<dbReference type="Pfam" id="PF00857">
    <property type="entry name" value="Isochorismatase"/>
    <property type="match status" value="1"/>
</dbReference>
<dbReference type="InterPro" id="IPR036380">
    <property type="entry name" value="Isochorismatase-like_sf"/>
</dbReference>
<dbReference type="AlphaFoldDB" id="A0A239K286"/>
<evidence type="ECO:0000313" key="4">
    <source>
        <dbReference type="Proteomes" id="UP000198415"/>
    </source>
</evidence>
<reference evidence="3 4" key="1">
    <citation type="submission" date="2017-06" db="EMBL/GenBank/DDBJ databases">
        <authorList>
            <person name="Kim H.J."/>
            <person name="Triplett B.A."/>
        </authorList>
    </citation>
    <scope>NUCLEOTIDE SEQUENCE [LARGE SCALE GENOMIC DNA]</scope>
    <source>
        <strain evidence="3 4">DSM 43151</strain>
    </source>
</reference>
<dbReference type="EMBL" id="FZNR01000042">
    <property type="protein sequence ID" value="SNT12496.1"/>
    <property type="molecule type" value="Genomic_DNA"/>
</dbReference>
<keyword evidence="4" id="KW-1185">Reference proteome</keyword>